<dbReference type="RefSeq" id="WP_158872319.1">
    <property type="nucleotide sequence ID" value="NZ_CP046401.1"/>
</dbReference>
<keyword evidence="2" id="KW-0812">Transmembrane</keyword>
<dbReference type="SUPFAM" id="SSF51445">
    <property type="entry name" value="(Trans)glycosidases"/>
    <property type="match status" value="1"/>
</dbReference>
<keyword evidence="2" id="KW-1133">Transmembrane helix</keyword>
<accession>A0A6I6K2T4</accession>
<dbReference type="EMBL" id="CP046401">
    <property type="protein sequence ID" value="QGY47969.1"/>
    <property type="molecule type" value="Genomic_DNA"/>
</dbReference>
<dbReference type="InterPro" id="IPR017853">
    <property type="entry name" value="GH"/>
</dbReference>
<keyword evidence="1" id="KW-0119">Carbohydrate metabolism</keyword>
<keyword evidence="4" id="KW-1185">Reference proteome</keyword>
<sequence>MMKLIINEIQIRLQKIFHPFVFLIIFIPVLYISCNTNQGNTHNIDLANGNESNLIVLGTPDAEGETSSREIILPEFTEYCHVAADSNMFRWIGASNRMFPWVGKTDLTSIFVPKTPIPPRIPMPNKRALMMLLKLADGKFMTIMPLSGEASVSWLETQKDGKLIVDYGTLGTKPVPQTAEVPLLAWAVGENVYESIFKVWKNLANSALYKNKVSLRSHKKYPEPMKYLGWCTWEQYHKNINEEIIQNAVNNIEKSDIPVRWLLIDDGHQTLKDGRMFSLEPDKNKFPNGWEPIIASRKEDKIKWMGIWHTLLMHWNNVSPEHEMTDLAPYLMPQPVKREKNPKDNQYLEDADVRFEALIPKDNQEDSEIFYMRFMKKIKDIGFDFLKTDNVSRSTIEYYGTPNPARAQMNNVLSLEKSCFSYNLGLMNCSAQNTIDLLNATHSATMRTSPDYQKNNLATSKSQILQSVFNVVWLGQTLWPDHDMFHSSDTQVGETMAVTKAMSGGPIYLSDAPEDFHKEVIMPLCYNDGLLIRPEAPGVPLPESVFSDALYEKKNVYKVISPLKNKACAIAAYNLSVDNEEALNGHISAEDYSNSGVMMQPYPGKWSIPQEGLIIYNWKEKEGQKIDENGIDFEIKGFGHKLYLMCPVEGGWAVVGRPDKYLSPSTVEIQNIDRSSLNLTVHEPGNIVLYSEKGTPKSDQFEFEALGNNFFEGEILEIEDAKTFNIYRDED</sequence>
<dbReference type="Gene3D" id="3.20.20.70">
    <property type="entry name" value="Aldolase class I"/>
    <property type="match status" value="1"/>
</dbReference>
<keyword evidence="2" id="KW-0472">Membrane</keyword>
<evidence type="ECO:0000313" key="4">
    <source>
        <dbReference type="Proteomes" id="UP000428260"/>
    </source>
</evidence>
<dbReference type="Proteomes" id="UP000428260">
    <property type="component" value="Chromosome"/>
</dbReference>
<dbReference type="PANTHER" id="PTHR31268">
    <property type="match status" value="1"/>
</dbReference>
<dbReference type="Pfam" id="PF05691">
    <property type="entry name" value="Raffinose_syn"/>
    <property type="match status" value="2"/>
</dbReference>
<evidence type="ECO:0000313" key="3">
    <source>
        <dbReference type="EMBL" id="QGY47969.1"/>
    </source>
</evidence>
<dbReference type="AlphaFoldDB" id="A0A6I6K2T4"/>
<dbReference type="KEGG" id="mcos:GM418_31230"/>
<feature type="transmembrane region" description="Helical" evidence="2">
    <location>
        <begin position="16"/>
        <end position="33"/>
    </location>
</feature>
<reference evidence="3 4" key="1">
    <citation type="submission" date="2019-11" db="EMBL/GenBank/DDBJ databases">
        <authorList>
            <person name="Zheng R.K."/>
            <person name="Sun C.M."/>
        </authorList>
    </citation>
    <scope>NUCLEOTIDE SEQUENCE [LARGE SCALE GENOMIC DNA]</scope>
    <source>
        <strain evidence="3 4">WC007</strain>
    </source>
</reference>
<protein>
    <recommendedName>
        <fullName evidence="5">Raffinose synthase</fullName>
    </recommendedName>
</protein>
<proteinExistence type="predicted"/>
<evidence type="ECO:0000256" key="2">
    <source>
        <dbReference type="SAM" id="Phobius"/>
    </source>
</evidence>
<gene>
    <name evidence="3" type="ORF">GM418_31230</name>
</gene>
<evidence type="ECO:0008006" key="5">
    <source>
        <dbReference type="Google" id="ProtNLM"/>
    </source>
</evidence>
<dbReference type="InterPro" id="IPR008811">
    <property type="entry name" value="Glycosyl_hydrolases_36"/>
</dbReference>
<dbReference type="PANTHER" id="PTHR31268:SF32">
    <property type="entry name" value="GALACTINOL--SUCROSE GALACTOSYLTRANSFERASE 2-RELATED"/>
    <property type="match status" value="1"/>
</dbReference>
<organism evidence="3 4">
    <name type="scientific">Maribellus comscasis</name>
    <dbReference type="NCBI Taxonomy" id="2681766"/>
    <lineage>
        <taxon>Bacteria</taxon>
        <taxon>Pseudomonadati</taxon>
        <taxon>Bacteroidota</taxon>
        <taxon>Bacteroidia</taxon>
        <taxon>Marinilabiliales</taxon>
        <taxon>Prolixibacteraceae</taxon>
        <taxon>Maribellus</taxon>
    </lineage>
</organism>
<dbReference type="InterPro" id="IPR013785">
    <property type="entry name" value="Aldolase_TIM"/>
</dbReference>
<name>A0A6I6K2T4_9BACT</name>
<evidence type="ECO:0000256" key="1">
    <source>
        <dbReference type="ARBA" id="ARBA00023277"/>
    </source>
</evidence>